<reference evidence="7 8" key="1">
    <citation type="submission" date="2018-02" db="EMBL/GenBank/DDBJ databases">
        <title>Genomic Encyclopedia of Archaeal and Bacterial Type Strains, Phase II (KMG-II): from individual species to whole genera.</title>
        <authorList>
            <person name="Goeker M."/>
        </authorList>
    </citation>
    <scope>NUCLEOTIDE SEQUENCE [LARGE SCALE GENOMIC DNA]</scope>
    <source>
        <strain evidence="7 8">DSM 3808</strain>
    </source>
</reference>
<evidence type="ECO:0000313" key="8">
    <source>
        <dbReference type="Proteomes" id="UP000237749"/>
    </source>
</evidence>
<dbReference type="GO" id="GO:0005886">
    <property type="term" value="C:plasma membrane"/>
    <property type="evidence" value="ECO:0007669"/>
    <property type="project" value="TreeGrafter"/>
</dbReference>
<gene>
    <name evidence="7" type="ORF">BXY41_104475</name>
</gene>
<evidence type="ECO:0000256" key="3">
    <source>
        <dbReference type="ARBA" id="ARBA00022692"/>
    </source>
</evidence>
<comment type="caution">
    <text evidence="7">The sequence shown here is derived from an EMBL/GenBank/DDBJ whole genome shotgun (WGS) entry which is preliminary data.</text>
</comment>
<sequence length="144" mass="16467">MIKKIWDKVMNREVISYLVFGVLTTVVNWIVYVGMVKAGVDYRISTAAAWLVSVLFAFGVNKIFVFQSYDLHLGFVVKEMISFTACRAASGVMEMVLMVIMVSWLNMDEYVSKILVSIVVVIVNYVFSKLFIFRKSEVPPCKER</sequence>
<proteinExistence type="inferred from homology"/>
<protein>
    <submittedName>
        <fullName evidence="7">Putative flippase GtrA</fullName>
    </submittedName>
</protein>
<dbReference type="GO" id="GO:0000271">
    <property type="term" value="P:polysaccharide biosynthetic process"/>
    <property type="evidence" value="ECO:0007669"/>
    <property type="project" value="InterPro"/>
</dbReference>
<evidence type="ECO:0000256" key="2">
    <source>
        <dbReference type="ARBA" id="ARBA00009399"/>
    </source>
</evidence>
<evidence type="ECO:0000256" key="4">
    <source>
        <dbReference type="ARBA" id="ARBA00022989"/>
    </source>
</evidence>
<organism evidence="7 8">
    <name type="scientific">Lacrimispora xylanisolvens</name>
    <dbReference type="NCBI Taxonomy" id="384636"/>
    <lineage>
        <taxon>Bacteria</taxon>
        <taxon>Bacillati</taxon>
        <taxon>Bacillota</taxon>
        <taxon>Clostridia</taxon>
        <taxon>Lachnospirales</taxon>
        <taxon>Lachnospiraceae</taxon>
        <taxon>Lacrimispora</taxon>
    </lineage>
</organism>
<evidence type="ECO:0000256" key="1">
    <source>
        <dbReference type="ARBA" id="ARBA00004141"/>
    </source>
</evidence>
<keyword evidence="3" id="KW-0812">Transmembrane</keyword>
<keyword evidence="5" id="KW-0472">Membrane</keyword>
<keyword evidence="8" id="KW-1185">Reference proteome</keyword>
<accession>A0A2S6HV96</accession>
<evidence type="ECO:0000256" key="5">
    <source>
        <dbReference type="ARBA" id="ARBA00023136"/>
    </source>
</evidence>
<dbReference type="Pfam" id="PF04138">
    <property type="entry name" value="GtrA_DPMS_TM"/>
    <property type="match status" value="1"/>
</dbReference>
<dbReference type="PANTHER" id="PTHR38459:SF5">
    <property type="entry name" value="CELL WALL TEICHOIC ACID GLYCOSYLATION PROTEIN GTCA"/>
    <property type="match status" value="1"/>
</dbReference>
<dbReference type="Proteomes" id="UP000237749">
    <property type="component" value="Unassembled WGS sequence"/>
</dbReference>
<comment type="similarity">
    <text evidence="2">Belongs to the GtrA family.</text>
</comment>
<name>A0A2S6HV96_9FIRM</name>
<dbReference type="InterPro" id="IPR007267">
    <property type="entry name" value="GtrA_DPMS_TM"/>
</dbReference>
<dbReference type="InterPro" id="IPR051401">
    <property type="entry name" value="GtrA_CellWall_Glycosyl"/>
</dbReference>
<dbReference type="AlphaFoldDB" id="A0A2S6HV96"/>
<comment type="subcellular location">
    <subcellularLocation>
        <location evidence="1">Membrane</location>
        <topology evidence="1">Multi-pass membrane protein</topology>
    </subcellularLocation>
</comment>
<dbReference type="PANTHER" id="PTHR38459">
    <property type="entry name" value="PROPHAGE BACTOPRENOL-LINKED GLUCOSE TRANSLOCASE HOMOLOG"/>
    <property type="match status" value="1"/>
</dbReference>
<dbReference type="EMBL" id="PTJA01000004">
    <property type="protein sequence ID" value="PPK81672.1"/>
    <property type="molecule type" value="Genomic_DNA"/>
</dbReference>
<feature type="domain" description="GtrA/DPMS transmembrane" evidence="6">
    <location>
        <begin position="17"/>
        <end position="133"/>
    </location>
</feature>
<evidence type="ECO:0000313" key="7">
    <source>
        <dbReference type="EMBL" id="PPK81672.1"/>
    </source>
</evidence>
<dbReference type="OrthoDB" id="361483at2"/>
<evidence type="ECO:0000259" key="6">
    <source>
        <dbReference type="Pfam" id="PF04138"/>
    </source>
</evidence>
<keyword evidence="4" id="KW-1133">Transmembrane helix</keyword>
<dbReference type="RefSeq" id="WP_104436751.1">
    <property type="nucleotide sequence ID" value="NZ_PTJA01000004.1"/>
</dbReference>